<evidence type="ECO:0000313" key="3">
    <source>
        <dbReference type="Proteomes" id="UP000324233"/>
    </source>
</evidence>
<sequence length="139" mass="13898">MAVKKSAAPKTSAPKTPKATVKKAAPKKAAPKAAATKKAAPKAAAPKKAAPKKAAPKKAAVKLTDAQVSLLNEVAKTGEAGMVSTKANARSLTALQGKKLVKKGKKQEGGQFLYHITKLGSKHSAPAPASGGSEAAPSA</sequence>
<protein>
    <recommendedName>
        <fullName evidence="4">Histone H1-like nucleoprotein HC2</fullName>
    </recommendedName>
</protein>
<organism evidence="2 3">
    <name type="scientific">Aquisphaera giovannonii</name>
    <dbReference type="NCBI Taxonomy" id="406548"/>
    <lineage>
        <taxon>Bacteria</taxon>
        <taxon>Pseudomonadati</taxon>
        <taxon>Planctomycetota</taxon>
        <taxon>Planctomycetia</taxon>
        <taxon>Isosphaerales</taxon>
        <taxon>Isosphaeraceae</taxon>
        <taxon>Aquisphaera</taxon>
    </lineage>
</organism>
<accession>A0A5B9W982</accession>
<keyword evidence="3" id="KW-1185">Reference proteome</keyword>
<feature type="compositionally biased region" description="Basic residues" evidence="1">
    <location>
        <begin position="49"/>
        <end position="60"/>
    </location>
</feature>
<dbReference type="EMBL" id="CP042997">
    <property type="protein sequence ID" value="QEH37103.1"/>
    <property type="molecule type" value="Genomic_DNA"/>
</dbReference>
<reference evidence="2 3" key="1">
    <citation type="submission" date="2019-08" db="EMBL/GenBank/DDBJ databases">
        <title>Deep-cultivation of Planctomycetes and their phenomic and genomic characterization uncovers novel biology.</title>
        <authorList>
            <person name="Wiegand S."/>
            <person name="Jogler M."/>
            <person name="Boedeker C."/>
            <person name="Pinto D."/>
            <person name="Vollmers J."/>
            <person name="Rivas-Marin E."/>
            <person name="Kohn T."/>
            <person name="Peeters S.H."/>
            <person name="Heuer A."/>
            <person name="Rast P."/>
            <person name="Oberbeckmann S."/>
            <person name="Bunk B."/>
            <person name="Jeske O."/>
            <person name="Meyerdierks A."/>
            <person name="Storesund J.E."/>
            <person name="Kallscheuer N."/>
            <person name="Luecker S."/>
            <person name="Lage O.M."/>
            <person name="Pohl T."/>
            <person name="Merkel B.J."/>
            <person name="Hornburger P."/>
            <person name="Mueller R.-W."/>
            <person name="Bruemmer F."/>
            <person name="Labrenz M."/>
            <person name="Spormann A.M."/>
            <person name="Op den Camp H."/>
            <person name="Overmann J."/>
            <person name="Amann R."/>
            <person name="Jetten M.S.M."/>
            <person name="Mascher T."/>
            <person name="Medema M.H."/>
            <person name="Devos D.P."/>
            <person name="Kaster A.-K."/>
            <person name="Ovreas L."/>
            <person name="Rohde M."/>
            <person name="Galperin M.Y."/>
            <person name="Jogler C."/>
        </authorList>
    </citation>
    <scope>NUCLEOTIDE SEQUENCE [LARGE SCALE GENOMIC DNA]</scope>
    <source>
        <strain evidence="2 3">OJF2</strain>
    </source>
</reference>
<dbReference type="AlphaFoldDB" id="A0A5B9W982"/>
<evidence type="ECO:0000256" key="1">
    <source>
        <dbReference type="SAM" id="MobiDB-lite"/>
    </source>
</evidence>
<dbReference type="KEGG" id="agv:OJF2_56880"/>
<evidence type="ECO:0000313" key="2">
    <source>
        <dbReference type="EMBL" id="QEH37103.1"/>
    </source>
</evidence>
<feature type="compositionally biased region" description="Low complexity" evidence="1">
    <location>
        <begin position="1"/>
        <end position="19"/>
    </location>
</feature>
<evidence type="ECO:0008006" key="4">
    <source>
        <dbReference type="Google" id="ProtNLM"/>
    </source>
</evidence>
<feature type="region of interest" description="Disordered" evidence="1">
    <location>
        <begin position="1"/>
        <end position="61"/>
    </location>
</feature>
<gene>
    <name evidence="2" type="ORF">OJF2_56880</name>
</gene>
<name>A0A5B9W982_9BACT</name>
<dbReference type="Proteomes" id="UP000324233">
    <property type="component" value="Chromosome"/>
</dbReference>
<proteinExistence type="predicted"/>
<feature type="compositionally biased region" description="Basic residues" evidence="1">
    <location>
        <begin position="20"/>
        <end position="30"/>
    </location>
</feature>
<feature type="compositionally biased region" description="Low complexity" evidence="1">
    <location>
        <begin position="31"/>
        <end position="48"/>
    </location>
</feature>
<dbReference type="RefSeq" id="WP_168222084.1">
    <property type="nucleotide sequence ID" value="NZ_CP042997.1"/>
</dbReference>